<dbReference type="EMBL" id="PKPP01008386">
    <property type="protein sequence ID" value="PWA50844.1"/>
    <property type="molecule type" value="Genomic_DNA"/>
</dbReference>
<feature type="region of interest" description="Disordered" evidence="1">
    <location>
        <begin position="475"/>
        <end position="497"/>
    </location>
</feature>
<dbReference type="InterPro" id="IPR001810">
    <property type="entry name" value="F-box_dom"/>
</dbReference>
<protein>
    <submittedName>
        <fullName evidence="3">F-box domain, Leucine-rich repeat domain, L domain-like protein</fullName>
    </submittedName>
</protein>
<dbReference type="SMART" id="SM00367">
    <property type="entry name" value="LRR_CC"/>
    <property type="match status" value="4"/>
</dbReference>
<name>A0A2U1LPE6_ARTAN</name>
<accession>A0A2U1LPE6</accession>
<feature type="domain" description="F-box" evidence="2">
    <location>
        <begin position="420"/>
        <end position="467"/>
    </location>
</feature>
<dbReference type="Gene3D" id="1.20.1280.50">
    <property type="match status" value="2"/>
</dbReference>
<dbReference type="SMART" id="SM00256">
    <property type="entry name" value="FBOX"/>
    <property type="match status" value="2"/>
</dbReference>
<dbReference type="SUPFAM" id="SSF81383">
    <property type="entry name" value="F-box domain"/>
    <property type="match status" value="2"/>
</dbReference>
<reference evidence="3 4" key="1">
    <citation type="journal article" date="2018" name="Mol. Plant">
        <title>The genome of Artemisia annua provides insight into the evolution of Asteraceae family and artemisinin biosynthesis.</title>
        <authorList>
            <person name="Shen Q."/>
            <person name="Zhang L."/>
            <person name="Liao Z."/>
            <person name="Wang S."/>
            <person name="Yan T."/>
            <person name="Shi P."/>
            <person name="Liu M."/>
            <person name="Fu X."/>
            <person name="Pan Q."/>
            <person name="Wang Y."/>
            <person name="Lv Z."/>
            <person name="Lu X."/>
            <person name="Zhang F."/>
            <person name="Jiang W."/>
            <person name="Ma Y."/>
            <person name="Chen M."/>
            <person name="Hao X."/>
            <person name="Li L."/>
            <person name="Tang Y."/>
            <person name="Lv G."/>
            <person name="Zhou Y."/>
            <person name="Sun X."/>
            <person name="Brodelius P.E."/>
            <person name="Rose J.K.C."/>
            <person name="Tang K."/>
        </authorList>
    </citation>
    <scope>NUCLEOTIDE SEQUENCE [LARGE SCALE GENOMIC DNA]</scope>
    <source>
        <strain evidence="4">cv. Huhao1</strain>
        <tissue evidence="3">Leaf</tissue>
    </source>
</reference>
<dbReference type="Proteomes" id="UP000245207">
    <property type="component" value="Unassembled WGS sequence"/>
</dbReference>
<dbReference type="InterPro" id="IPR032675">
    <property type="entry name" value="LRR_dom_sf"/>
</dbReference>
<dbReference type="PROSITE" id="PS50181">
    <property type="entry name" value="FBOX"/>
    <property type="match status" value="2"/>
</dbReference>
<sequence>MMESTSKSKQIKRDWLELPSDIMANIFSRLCISDILENAQKVCTAWRKISKDPAMWRVINMNDLFDPNESNEDEEEEEDDDEDEYEDDEEEEEVDPKREISREKVCKHLVDRSQGQLVDLTLVSTNNAEILLHVAERSCQLRRLEMVNGYHNWVDALIKFPLLEELNLYSVKITKEEIEVIGRYCPMLKTFKVNSEAYAVPLGDEDDNEPLNAAAFNYYAKLYNEIPIAIGKTLHELRHLELIGSNMTNEALQAILDGCCHLETLDLRCCCPQEVSSSFFYLTQKQRRTNLNLVIHIMLLLSYLSVLKTQVRKIRDINFTRKPNDEPLTFVAWTPPIRSPINTELVWGIITPQRGAPIRYPMGIGAGLGRTFVIGLGIRKAAAPQTRAVAVRGGNSGRVRVGGFGLSVMMASTSKSNRRNRDWLELPSDIMVNILSRLCISDILENAQKVCTAWRRISKEPAMWRVINMNDLFGPNKPDEYEDDDEDEDEYDEEEEEVVSKRKISREKLCKHLVDRSQGQLVDLTLVYTNHAEILLHVAERSCQLRRLEMVNGYGNWVDALIKFPLLEELNLYSVEITKAEIEAVGRYCPMLKILKVNSEEYAVSLEDEDDDDDDPLIAIGFKSSAKVYNELPIAIGKTLHELRHLELIGSNLTNAALQVILDGCRHLESLDLRRCVNIHLKGDLGKRCSEQIKYLKRPNDFPKGIPHIFKPCPYSTEELLELLYYKPGKFDRIMCRYPNYYGDWNDRVDC</sequence>
<dbReference type="InterPro" id="IPR036047">
    <property type="entry name" value="F-box-like_dom_sf"/>
</dbReference>
<feature type="compositionally biased region" description="Acidic residues" evidence="1">
    <location>
        <begin position="480"/>
        <end position="497"/>
    </location>
</feature>
<dbReference type="Gene3D" id="3.80.10.10">
    <property type="entry name" value="Ribonuclease Inhibitor"/>
    <property type="match status" value="2"/>
</dbReference>
<dbReference type="OrthoDB" id="2095648at2759"/>
<dbReference type="Pfam" id="PF12937">
    <property type="entry name" value="F-box-like"/>
    <property type="match status" value="2"/>
</dbReference>
<feature type="region of interest" description="Disordered" evidence="1">
    <location>
        <begin position="63"/>
        <end position="98"/>
    </location>
</feature>
<evidence type="ECO:0000256" key="1">
    <source>
        <dbReference type="SAM" id="MobiDB-lite"/>
    </source>
</evidence>
<dbReference type="PANTHER" id="PTHR38926:SF80">
    <property type="entry name" value="F-BOX DOMAIN, LEUCINE-RICH REPEAT DOMAIN SUPERFAMILY"/>
    <property type="match status" value="1"/>
</dbReference>
<keyword evidence="4" id="KW-1185">Reference proteome</keyword>
<evidence type="ECO:0000313" key="3">
    <source>
        <dbReference type="EMBL" id="PWA50844.1"/>
    </source>
</evidence>
<organism evidence="3 4">
    <name type="scientific">Artemisia annua</name>
    <name type="common">Sweet wormwood</name>
    <dbReference type="NCBI Taxonomy" id="35608"/>
    <lineage>
        <taxon>Eukaryota</taxon>
        <taxon>Viridiplantae</taxon>
        <taxon>Streptophyta</taxon>
        <taxon>Embryophyta</taxon>
        <taxon>Tracheophyta</taxon>
        <taxon>Spermatophyta</taxon>
        <taxon>Magnoliopsida</taxon>
        <taxon>eudicotyledons</taxon>
        <taxon>Gunneridae</taxon>
        <taxon>Pentapetalae</taxon>
        <taxon>asterids</taxon>
        <taxon>campanulids</taxon>
        <taxon>Asterales</taxon>
        <taxon>Asteraceae</taxon>
        <taxon>Asteroideae</taxon>
        <taxon>Anthemideae</taxon>
        <taxon>Artemisiinae</taxon>
        <taxon>Artemisia</taxon>
    </lineage>
</organism>
<dbReference type="AlphaFoldDB" id="A0A2U1LPE6"/>
<comment type="caution">
    <text evidence="3">The sequence shown here is derived from an EMBL/GenBank/DDBJ whole genome shotgun (WGS) entry which is preliminary data.</text>
</comment>
<proteinExistence type="predicted"/>
<dbReference type="STRING" id="35608.A0A2U1LPE6"/>
<dbReference type="CDD" id="cd22164">
    <property type="entry name" value="F-box_AtSKIP19-like"/>
    <property type="match status" value="2"/>
</dbReference>
<evidence type="ECO:0000313" key="4">
    <source>
        <dbReference type="Proteomes" id="UP000245207"/>
    </source>
</evidence>
<gene>
    <name evidence="3" type="ORF">CTI12_AA347550</name>
</gene>
<feature type="compositionally biased region" description="Acidic residues" evidence="1">
    <location>
        <begin position="69"/>
        <end position="94"/>
    </location>
</feature>
<feature type="domain" description="F-box" evidence="2">
    <location>
        <begin position="12"/>
        <end position="59"/>
    </location>
</feature>
<dbReference type="PANTHER" id="PTHR38926">
    <property type="entry name" value="F-BOX DOMAIN CONTAINING PROTEIN, EXPRESSED"/>
    <property type="match status" value="1"/>
</dbReference>
<evidence type="ECO:0000259" key="2">
    <source>
        <dbReference type="PROSITE" id="PS50181"/>
    </source>
</evidence>
<dbReference type="SUPFAM" id="SSF52047">
    <property type="entry name" value="RNI-like"/>
    <property type="match status" value="1"/>
</dbReference>
<dbReference type="InterPro" id="IPR006553">
    <property type="entry name" value="Leu-rich_rpt_Cys-con_subtyp"/>
</dbReference>